<gene>
    <name evidence="1" type="ORF">PAXINDRAFT_77396</name>
</gene>
<keyword evidence="2" id="KW-1185">Reference proteome</keyword>
<reference evidence="1 2" key="1">
    <citation type="submission" date="2014-06" db="EMBL/GenBank/DDBJ databases">
        <authorList>
            <consortium name="DOE Joint Genome Institute"/>
            <person name="Kuo A."/>
            <person name="Kohler A."/>
            <person name="Nagy L.G."/>
            <person name="Floudas D."/>
            <person name="Copeland A."/>
            <person name="Barry K.W."/>
            <person name="Cichocki N."/>
            <person name="Veneault-Fourrey C."/>
            <person name="LaButti K."/>
            <person name="Lindquist E.A."/>
            <person name="Lipzen A."/>
            <person name="Lundell T."/>
            <person name="Morin E."/>
            <person name="Murat C."/>
            <person name="Sun H."/>
            <person name="Tunlid A."/>
            <person name="Henrissat B."/>
            <person name="Grigoriev I.V."/>
            <person name="Hibbett D.S."/>
            <person name="Martin F."/>
            <person name="Nordberg H.P."/>
            <person name="Cantor M.N."/>
            <person name="Hua S.X."/>
        </authorList>
    </citation>
    <scope>NUCLEOTIDE SEQUENCE [LARGE SCALE GENOMIC DNA]</scope>
    <source>
        <strain evidence="1 2">ATCC 200175</strain>
    </source>
</reference>
<sequence>MLPQRILDGFARIPHDAFYDNDYYGEFNDILTKACFPDDAFSVHPYYLLPHAVNEFPTDPELIVPYVVKVNNQPIFFLEISRPSVLDGISGRVHADKHMRTIYRRLYDVTPTPRLHGVSVMGQRLAFYCLDKPRPV</sequence>
<name>A0A0C9TYK7_PAXIN</name>
<dbReference type="Proteomes" id="UP000053647">
    <property type="component" value="Unassembled WGS sequence"/>
</dbReference>
<dbReference type="HOGENOM" id="CLU_085786_3_1_1"/>
<organism evidence="1 2">
    <name type="scientific">Paxillus involutus ATCC 200175</name>
    <dbReference type="NCBI Taxonomy" id="664439"/>
    <lineage>
        <taxon>Eukaryota</taxon>
        <taxon>Fungi</taxon>
        <taxon>Dikarya</taxon>
        <taxon>Basidiomycota</taxon>
        <taxon>Agaricomycotina</taxon>
        <taxon>Agaricomycetes</taxon>
        <taxon>Agaricomycetidae</taxon>
        <taxon>Boletales</taxon>
        <taxon>Paxilineae</taxon>
        <taxon>Paxillaceae</taxon>
        <taxon>Paxillus</taxon>
    </lineage>
</organism>
<reference evidence="2" key="2">
    <citation type="submission" date="2015-01" db="EMBL/GenBank/DDBJ databases">
        <title>Evolutionary Origins and Diversification of the Mycorrhizal Mutualists.</title>
        <authorList>
            <consortium name="DOE Joint Genome Institute"/>
            <consortium name="Mycorrhizal Genomics Consortium"/>
            <person name="Kohler A."/>
            <person name="Kuo A."/>
            <person name="Nagy L.G."/>
            <person name="Floudas D."/>
            <person name="Copeland A."/>
            <person name="Barry K.W."/>
            <person name="Cichocki N."/>
            <person name="Veneault-Fourrey C."/>
            <person name="LaButti K."/>
            <person name="Lindquist E.A."/>
            <person name="Lipzen A."/>
            <person name="Lundell T."/>
            <person name="Morin E."/>
            <person name="Murat C."/>
            <person name="Riley R."/>
            <person name="Ohm R."/>
            <person name="Sun H."/>
            <person name="Tunlid A."/>
            <person name="Henrissat B."/>
            <person name="Grigoriev I.V."/>
            <person name="Hibbett D.S."/>
            <person name="Martin F."/>
        </authorList>
    </citation>
    <scope>NUCLEOTIDE SEQUENCE [LARGE SCALE GENOMIC DNA]</scope>
    <source>
        <strain evidence="2">ATCC 200175</strain>
    </source>
</reference>
<proteinExistence type="predicted"/>
<accession>A0A0C9TYK7</accession>
<dbReference type="OrthoDB" id="3255221at2759"/>
<evidence type="ECO:0000313" key="2">
    <source>
        <dbReference type="Proteomes" id="UP000053647"/>
    </source>
</evidence>
<dbReference type="AlphaFoldDB" id="A0A0C9TYK7"/>
<evidence type="ECO:0000313" key="1">
    <source>
        <dbReference type="EMBL" id="KIJ15408.1"/>
    </source>
</evidence>
<dbReference type="EMBL" id="KN819337">
    <property type="protein sequence ID" value="KIJ15408.1"/>
    <property type="molecule type" value="Genomic_DNA"/>
</dbReference>
<protein>
    <submittedName>
        <fullName evidence="1">Uncharacterized protein</fullName>
    </submittedName>
</protein>